<evidence type="ECO:0000313" key="1">
    <source>
        <dbReference type="EMBL" id="GLS69895.1"/>
    </source>
</evidence>
<dbReference type="AlphaFoldDB" id="A0AA37WQ84"/>
<organism evidence="1 2">
    <name type="scientific">Methylobacterium tardum</name>
    <dbReference type="NCBI Taxonomy" id="374432"/>
    <lineage>
        <taxon>Bacteria</taxon>
        <taxon>Pseudomonadati</taxon>
        <taxon>Pseudomonadota</taxon>
        <taxon>Alphaproteobacteria</taxon>
        <taxon>Hyphomicrobiales</taxon>
        <taxon>Methylobacteriaceae</taxon>
        <taxon>Methylobacterium</taxon>
    </lineage>
</organism>
<gene>
    <name evidence="1" type="ORF">GCM10007890_19080</name>
</gene>
<dbReference type="Proteomes" id="UP001157440">
    <property type="component" value="Unassembled WGS sequence"/>
</dbReference>
<proteinExistence type="predicted"/>
<evidence type="ECO:0000313" key="2">
    <source>
        <dbReference type="Proteomes" id="UP001157440"/>
    </source>
</evidence>
<sequence>MSDHPLEVAVRALDRDVLADKSGIVAGGCHAVAGAEGLAAAGEILPGGGVEVAKAVGAVLAGHAAEHDVGVLQAGVGEPEVVEAVVEAKAGETRIPRRCDARTTARCRGARRETQAHQMGLA</sequence>
<comment type="caution">
    <text evidence="1">The sequence shown here is derived from an EMBL/GenBank/DDBJ whole genome shotgun (WGS) entry which is preliminary data.</text>
</comment>
<keyword evidence="2" id="KW-1185">Reference proteome</keyword>
<accession>A0AA37WQ84</accession>
<name>A0AA37WQ84_9HYPH</name>
<dbReference type="EMBL" id="BSPL01000012">
    <property type="protein sequence ID" value="GLS69895.1"/>
    <property type="molecule type" value="Genomic_DNA"/>
</dbReference>
<reference evidence="2" key="1">
    <citation type="journal article" date="2019" name="Int. J. Syst. Evol. Microbiol.">
        <title>The Global Catalogue of Microorganisms (GCM) 10K type strain sequencing project: providing services to taxonomists for standard genome sequencing and annotation.</title>
        <authorList>
            <consortium name="The Broad Institute Genomics Platform"/>
            <consortium name="The Broad Institute Genome Sequencing Center for Infectious Disease"/>
            <person name="Wu L."/>
            <person name="Ma J."/>
        </authorList>
    </citation>
    <scope>NUCLEOTIDE SEQUENCE [LARGE SCALE GENOMIC DNA]</scope>
    <source>
        <strain evidence="2">NBRC 103632</strain>
    </source>
</reference>
<protein>
    <submittedName>
        <fullName evidence="1">Uncharacterized protein</fullName>
    </submittedName>
</protein>